<evidence type="ECO:0000313" key="3">
    <source>
        <dbReference type="Proteomes" id="UP001566132"/>
    </source>
</evidence>
<accession>A0ABD1E0U9</accession>
<dbReference type="Pfam" id="PF16087">
    <property type="entry name" value="DUF4817"/>
    <property type="match status" value="1"/>
</dbReference>
<name>A0ABD1E0U9_HYPHA</name>
<evidence type="ECO:0000259" key="1">
    <source>
        <dbReference type="Pfam" id="PF16087"/>
    </source>
</evidence>
<dbReference type="AlphaFoldDB" id="A0ABD1E0U9"/>
<sequence>MTCDTVKYKMHLFTTEEYADITFVYGYSNGNAREAAREYRRRYPNRHQPAHTVFSDICIFLSCE</sequence>
<evidence type="ECO:0000313" key="2">
    <source>
        <dbReference type="EMBL" id="KAL1488188.1"/>
    </source>
</evidence>
<dbReference type="Proteomes" id="UP001566132">
    <property type="component" value="Unassembled WGS sequence"/>
</dbReference>
<feature type="domain" description="DUF4817" evidence="1">
    <location>
        <begin position="14"/>
        <end position="58"/>
    </location>
</feature>
<keyword evidence="3" id="KW-1185">Reference proteome</keyword>
<dbReference type="InterPro" id="IPR032135">
    <property type="entry name" value="DUF4817"/>
</dbReference>
<dbReference type="EMBL" id="JBDJPC010000015">
    <property type="protein sequence ID" value="KAL1488188.1"/>
    <property type="molecule type" value="Genomic_DNA"/>
</dbReference>
<proteinExistence type="predicted"/>
<reference evidence="2 3" key="1">
    <citation type="submission" date="2024-05" db="EMBL/GenBank/DDBJ databases">
        <title>Genetic variation in Jamaican populations of the coffee berry borer (Hypothenemus hampei).</title>
        <authorList>
            <person name="Errbii M."/>
            <person name="Myrie A."/>
        </authorList>
    </citation>
    <scope>NUCLEOTIDE SEQUENCE [LARGE SCALE GENOMIC DNA]</scope>
    <source>
        <strain evidence="2">JA-Hopewell-2020-01-JO</strain>
        <tissue evidence="2">Whole body</tissue>
    </source>
</reference>
<organism evidence="2 3">
    <name type="scientific">Hypothenemus hampei</name>
    <name type="common">Coffee berry borer</name>
    <dbReference type="NCBI Taxonomy" id="57062"/>
    <lineage>
        <taxon>Eukaryota</taxon>
        <taxon>Metazoa</taxon>
        <taxon>Ecdysozoa</taxon>
        <taxon>Arthropoda</taxon>
        <taxon>Hexapoda</taxon>
        <taxon>Insecta</taxon>
        <taxon>Pterygota</taxon>
        <taxon>Neoptera</taxon>
        <taxon>Endopterygota</taxon>
        <taxon>Coleoptera</taxon>
        <taxon>Polyphaga</taxon>
        <taxon>Cucujiformia</taxon>
        <taxon>Curculionidae</taxon>
        <taxon>Scolytinae</taxon>
        <taxon>Hypothenemus</taxon>
    </lineage>
</organism>
<gene>
    <name evidence="2" type="ORF">ABEB36_015145</name>
</gene>
<protein>
    <recommendedName>
        <fullName evidence="1">DUF4817 domain-containing protein</fullName>
    </recommendedName>
</protein>
<comment type="caution">
    <text evidence="2">The sequence shown here is derived from an EMBL/GenBank/DDBJ whole genome shotgun (WGS) entry which is preliminary data.</text>
</comment>